<accession>A0A8T0PRA5</accession>
<feature type="compositionally biased region" description="Low complexity" evidence="1">
    <location>
        <begin position="103"/>
        <end position="119"/>
    </location>
</feature>
<dbReference type="AlphaFoldDB" id="A0A8T0PRA5"/>
<organism evidence="2 3">
    <name type="scientific">Panicum virgatum</name>
    <name type="common">Blackwell switchgrass</name>
    <dbReference type="NCBI Taxonomy" id="38727"/>
    <lineage>
        <taxon>Eukaryota</taxon>
        <taxon>Viridiplantae</taxon>
        <taxon>Streptophyta</taxon>
        <taxon>Embryophyta</taxon>
        <taxon>Tracheophyta</taxon>
        <taxon>Spermatophyta</taxon>
        <taxon>Magnoliopsida</taxon>
        <taxon>Liliopsida</taxon>
        <taxon>Poales</taxon>
        <taxon>Poaceae</taxon>
        <taxon>PACMAD clade</taxon>
        <taxon>Panicoideae</taxon>
        <taxon>Panicodae</taxon>
        <taxon>Paniceae</taxon>
        <taxon>Panicinae</taxon>
        <taxon>Panicum</taxon>
        <taxon>Panicum sect. Hiantes</taxon>
    </lineage>
</organism>
<proteinExistence type="predicted"/>
<sequence>MDFGSLVLRCCAGTALCFGADAWGRAAAGLAGTGRALGFDCGGVASSSAGGDSATRSRKRQAVAPAAALGGGARQAFCSSFRKRPARAAGQQAKSAHGPKHQATTAAACSSSLAQGAGS</sequence>
<name>A0A8T0PRA5_PANVG</name>
<protein>
    <submittedName>
        <fullName evidence="2">Uncharacterized protein</fullName>
    </submittedName>
</protein>
<feature type="region of interest" description="Disordered" evidence="1">
    <location>
        <begin position="46"/>
        <end position="119"/>
    </location>
</feature>
<evidence type="ECO:0000313" key="2">
    <source>
        <dbReference type="EMBL" id="KAG2561486.1"/>
    </source>
</evidence>
<evidence type="ECO:0000256" key="1">
    <source>
        <dbReference type="SAM" id="MobiDB-lite"/>
    </source>
</evidence>
<comment type="caution">
    <text evidence="2">The sequence shown here is derived from an EMBL/GenBank/DDBJ whole genome shotgun (WGS) entry which is preliminary data.</text>
</comment>
<gene>
    <name evidence="2" type="ORF">PVAP13_8KG162601</name>
</gene>
<dbReference type="EMBL" id="CM029051">
    <property type="protein sequence ID" value="KAG2561486.1"/>
    <property type="molecule type" value="Genomic_DNA"/>
</dbReference>
<reference evidence="2" key="1">
    <citation type="submission" date="2020-05" db="EMBL/GenBank/DDBJ databases">
        <title>WGS assembly of Panicum virgatum.</title>
        <authorList>
            <person name="Lovell J.T."/>
            <person name="Jenkins J."/>
            <person name="Shu S."/>
            <person name="Juenger T.E."/>
            <person name="Schmutz J."/>
        </authorList>
    </citation>
    <scope>NUCLEOTIDE SEQUENCE</scope>
    <source>
        <strain evidence="2">AP13</strain>
    </source>
</reference>
<evidence type="ECO:0000313" key="3">
    <source>
        <dbReference type="Proteomes" id="UP000823388"/>
    </source>
</evidence>
<keyword evidence="3" id="KW-1185">Reference proteome</keyword>
<dbReference type="Proteomes" id="UP000823388">
    <property type="component" value="Chromosome 8K"/>
</dbReference>